<comment type="subcellular location">
    <subcellularLocation>
        <location evidence="10">Cytoplasm</location>
    </subcellularLocation>
</comment>
<feature type="domain" description="Carbohydrate kinase PfkB" evidence="12">
    <location>
        <begin position="1"/>
        <end position="283"/>
    </location>
</feature>
<feature type="binding site" evidence="10">
    <location>
        <begin position="28"/>
        <end position="32"/>
    </location>
    <ligand>
        <name>substrate</name>
    </ligand>
</feature>
<feature type="active site" description="Proton acceptor" evidence="10">
    <location>
        <position position="242"/>
    </location>
</feature>
<keyword evidence="11" id="KW-0423">Lactose metabolism</keyword>
<dbReference type="Proteomes" id="UP000663802">
    <property type="component" value="Unassembled WGS sequence"/>
</dbReference>
<feature type="binding site" evidence="10">
    <location>
        <position position="129"/>
    </location>
    <ligand>
        <name>substrate</name>
    </ligand>
</feature>
<evidence type="ECO:0000313" key="14">
    <source>
        <dbReference type="Proteomes" id="UP000663802"/>
    </source>
</evidence>
<feature type="binding site" evidence="10">
    <location>
        <position position="238"/>
    </location>
    <ligand>
        <name>K(+)</name>
        <dbReference type="ChEBI" id="CHEBI:29103"/>
    </ligand>
</feature>
<dbReference type="HAMAP" id="MF_01987">
    <property type="entry name" value="Ribokinase"/>
    <property type="match status" value="1"/>
</dbReference>
<comment type="similarity">
    <text evidence="1">Belongs to the carbohydrate kinase pfkB family.</text>
</comment>
<dbReference type="PROSITE" id="PS00584">
    <property type="entry name" value="PFKB_KINASES_2"/>
    <property type="match status" value="1"/>
</dbReference>
<dbReference type="InterPro" id="IPR017583">
    <property type="entry name" value="Tagatose/fructose_Pkinase"/>
</dbReference>
<evidence type="ECO:0000256" key="10">
    <source>
        <dbReference type="HAMAP-Rule" id="MF_01987"/>
    </source>
</evidence>
<keyword evidence="14" id="KW-1185">Reference proteome</keyword>
<evidence type="ECO:0000256" key="11">
    <source>
        <dbReference type="PIRNR" id="PIRNR000535"/>
    </source>
</evidence>
<comment type="caution">
    <text evidence="13">The sequence shown here is derived from an EMBL/GenBank/DDBJ whole genome shotgun (WGS) entry which is preliminary data.</text>
</comment>
<feature type="binding site" evidence="10">
    <location>
        <position position="272"/>
    </location>
    <ligand>
        <name>K(+)</name>
        <dbReference type="ChEBI" id="CHEBI:29103"/>
    </ligand>
</feature>
<keyword evidence="10" id="KW-0963">Cytoplasm</keyword>
<comment type="cofactor">
    <cofactor evidence="10">
        <name>Mg(2+)</name>
        <dbReference type="ChEBI" id="CHEBI:18420"/>
    </cofactor>
</comment>
<evidence type="ECO:0000256" key="1">
    <source>
        <dbReference type="ARBA" id="ARBA00005380"/>
    </source>
</evidence>
<feature type="binding site" evidence="10">
    <location>
        <position position="275"/>
    </location>
    <ligand>
        <name>K(+)</name>
        <dbReference type="ChEBI" id="CHEBI:29103"/>
    </ligand>
</feature>
<comment type="catalytic activity">
    <reaction evidence="10">
        <text>2-deoxy-D-ribose + ATP = 2-deoxy-D-ribose 5-phosphate + ADP + H(+)</text>
        <dbReference type="Rhea" id="RHEA:30871"/>
        <dbReference type="ChEBI" id="CHEBI:15378"/>
        <dbReference type="ChEBI" id="CHEBI:30616"/>
        <dbReference type="ChEBI" id="CHEBI:62877"/>
        <dbReference type="ChEBI" id="CHEBI:90761"/>
        <dbReference type="ChEBI" id="CHEBI:456216"/>
        <dbReference type="EC" id="2.7.1.229"/>
    </reaction>
</comment>
<evidence type="ECO:0000256" key="3">
    <source>
        <dbReference type="ARBA" id="ARBA00022723"/>
    </source>
</evidence>
<dbReference type="InterPro" id="IPR011877">
    <property type="entry name" value="Ribokinase"/>
</dbReference>
<dbReference type="EMBL" id="BMBA01000001">
    <property type="protein sequence ID" value="GFZ29557.1"/>
    <property type="molecule type" value="Genomic_DNA"/>
</dbReference>
<proteinExistence type="inferred from homology"/>
<feature type="binding site" evidence="10">
    <location>
        <begin position="210"/>
        <end position="215"/>
    </location>
    <ligand>
        <name>ATP</name>
        <dbReference type="ChEBI" id="CHEBI:30616"/>
    </ligand>
</feature>
<dbReference type="InterPro" id="IPR029056">
    <property type="entry name" value="Ribokinase-like"/>
</dbReference>
<feature type="binding site" evidence="10">
    <location>
        <position position="277"/>
    </location>
    <ligand>
        <name>K(+)</name>
        <dbReference type="ChEBI" id="CHEBI:29103"/>
    </ligand>
</feature>
<organism evidence="13 14">
    <name type="scientific">Clostridium zeae</name>
    <dbReference type="NCBI Taxonomy" id="2759022"/>
    <lineage>
        <taxon>Bacteria</taxon>
        <taxon>Bacillati</taxon>
        <taxon>Bacillota</taxon>
        <taxon>Clostridia</taxon>
        <taxon>Eubacteriales</taxon>
        <taxon>Clostridiaceae</taxon>
        <taxon>Clostridium</taxon>
    </lineage>
</organism>
<evidence type="ECO:0000259" key="12">
    <source>
        <dbReference type="Pfam" id="PF00294"/>
    </source>
</evidence>
<dbReference type="Gene3D" id="3.40.1190.20">
    <property type="match status" value="1"/>
</dbReference>
<keyword evidence="9 10" id="KW-0119">Carbohydrate metabolism</keyword>
<evidence type="ECO:0000256" key="8">
    <source>
        <dbReference type="ARBA" id="ARBA00022958"/>
    </source>
</evidence>
<dbReference type="EC" id="2.7.1.229" evidence="10"/>
<evidence type="ECO:0000313" key="13">
    <source>
        <dbReference type="EMBL" id="GFZ29557.1"/>
    </source>
</evidence>
<evidence type="ECO:0000256" key="6">
    <source>
        <dbReference type="ARBA" id="ARBA00022840"/>
    </source>
</evidence>
<protein>
    <recommendedName>
        <fullName evidence="10">Deoxyribokinase</fullName>
        <shortName evidence="10">dRK</shortName>
        <ecNumber evidence="10">2.7.1.229</ecNumber>
    </recommendedName>
    <alternativeName>
        <fullName evidence="10">ATP:2-deoxy-D-ribose 5-phosphotransferase</fullName>
    </alternativeName>
</protein>
<keyword evidence="2 10" id="KW-0808">Transferase</keyword>
<dbReference type="PANTHER" id="PTHR10584:SF166">
    <property type="entry name" value="RIBOKINASE"/>
    <property type="match status" value="1"/>
</dbReference>
<dbReference type="CDD" id="cd01174">
    <property type="entry name" value="ribokinase"/>
    <property type="match status" value="1"/>
</dbReference>
<dbReference type="PANTHER" id="PTHR10584">
    <property type="entry name" value="SUGAR KINASE"/>
    <property type="match status" value="1"/>
</dbReference>
<dbReference type="SUPFAM" id="SSF53613">
    <property type="entry name" value="Ribokinase-like"/>
    <property type="match status" value="1"/>
</dbReference>
<gene>
    <name evidence="13" type="primary">rbsK</name>
    <name evidence="10" type="synonym">deoK</name>
    <name evidence="13" type="ORF">CSC2_00830</name>
</gene>
<comment type="subunit">
    <text evidence="10">Homodimer.</text>
</comment>
<feature type="binding site" evidence="10">
    <location>
        <position position="266"/>
    </location>
    <ligand>
        <name>ATP</name>
        <dbReference type="ChEBI" id="CHEBI:30616"/>
    </ligand>
</feature>
<keyword evidence="3 10" id="KW-0479">Metal-binding</keyword>
<dbReference type="InterPro" id="IPR002173">
    <property type="entry name" value="Carboh/pur_kinase_PfkB_CS"/>
</dbReference>
<keyword evidence="7 10" id="KW-0460">Magnesium</keyword>
<dbReference type="PRINTS" id="PR00990">
    <property type="entry name" value="RIBOKINASE"/>
</dbReference>
<evidence type="ECO:0000256" key="5">
    <source>
        <dbReference type="ARBA" id="ARBA00022777"/>
    </source>
</evidence>
<feature type="site" description="Important for substrate specificity" evidence="10">
    <location>
        <position position="1"/>
    </location>
</feature>
<keyword evidence="4 10" id="KW-0547">Nucleotide-binding</keyword>
<evidence type="ECO:0000256" key="2">
    <source>
        <dbReference type="ARBA" id="ARBA00022679"/>
    </source>
</evidence>
<feature type="binding site" evidence="10">
    <location>
        <begin position="241"/>
        <end position="242"/>
    </location>
    <ligand>
        <name>ATP</name>
        <dbReference type="ChEBI" id="CHEBI:30616"/>
    </ligand>
</feature>
<dbReference type="InterPro" id="IPR011611">
    <property type="entry name" value="PfkB_dom"/>
</dbReference>
<keyword evidence="8 10" id="KW-0630">Potassium</keyword>
<comment type="similarity">
    <text evidence="10">Belongs to the carbohydrate kinase PfkB family. Deoxyribokinase subfamily.</text>
</comment>
<feature type="binding site" evidence="10">
    <location>
        <position position="242"/>
    </location>
    <ligand>
        <name>substrate</name>
    </ligand>
</feature>
<comment type="caution">
    <text evidence="10">Lacks conserved residue(s) required for the propagation of feature annotation.</text>
</comment>
<comment type="function">
    <text evidence="10">Catalyzes the ATP-dependent phosphorylation of 2-deoxy-D-ribose to 2-deoxy-D-ribose 5-phosphate (dRib-5P), allowing the use of deoxyribose as the sole carbon source.</text>
</comment>
<evidence type="ECO:0000256" key="9">
    <source>
        <dbReference type="ARBA" id="ARBA00023277"/>
    </source>
</evidence>
<dbReference type="InterPro" id="IPR002139">
    <property type="entry name" value="Ribo/fructo_kinase"/>
</dbReference>
<feature type="binding site" evidence="10">
    <location>
        <position position="281"/>
    </location>
    <ligand>
        <name>K(+)</name>
        <dbReference type="ChEBI" id="CHEBI:29103"/>
    </ligand>
</feature>
<feature type="binding site" evidence="10">
    <location>
        <position position="174"/>
    </location>
    <ligand>
        <name>ATP</name>
        <dbReference type="ChEBI" id="CHEBI:30616"/>
    </ligand>
</feature>
<reference evidence="13 14" key="1">
    <citation type="journal article" date="2021" name="Int. J. Syst. Evol. Microbiol.">
        <title>Clostridium zeae sp. nov., isolated from corn silage.</title>
        <authorList>
            <person name="Kobayashi H."/>
            <person name="Tanizawa Y."/>
            <person name="Yagura M."/>
            <person name="Sakamoto M."/>
            <person name="Ohkuma M."/>
            <person name="Tohno M."/>
        </authorList>
    </citation>
    <scope>NUCLEOTIDE SEQUENCE [LARGE SCALE GENOMIC DNA]</scope>
    <source>
        <strain evidence="13 14">CSC2</strain>
    </source>
</reference>
<sequence length="288" mass="30985">MDWVIPVNNIPKEGETILAESYIEIPGGKGANQAFAAQRLGGSVTMLGMVGDDTIGEKLISNLAAERIDITRIEKIKQLNSGLAIIYVNKEGANSIVVLPGANSSVDKNYIDKNIDILKDSDIIMLQMEIPKETVFYIIEKASEMNKIIILNPAPAPEILPKELLDKIDFLTPNETELEKLTGNLVNDIDSAIKASQILLSKGVKNVIVTLGESGALLLNNNICVTFKTEKVKAIDTTAAGDCFNGAFAVALSEGCSIEQAIQFANKAASISVTRKGAQPSIPFRNEL</sequence>
<keyword evidence="6 10" id="KW-0067">ATP-binding</keyword>
<keyword evidence="5 10" id="KW-0418">Kinase</keyword>
<evidence type="ECO:0000256" key="7">
    <source>
        <dbReference type="ARBA" id="ARBA00022842"/>
    </source>
</evidence>
<comment type="similarity">
    <text evidence="11">Belongs to the carbohydrate kinase PfkB family. LacC subfamily.</text>
</comment>
<evidence type="ECO:0000256" key="4">
    <source>
        <dbReference type="ARBA" id="ARBA00022741"/>
    </source>
</evidence>
<accession>A0ABQ1E490</accession>
<comment type="pathway">
    <text evidence="11">Carbohydrate metabolism; D-tagatose 6-phosphate degradation; D-glyceraldehyde 3-phosphate and glycerone phosphate from D-tagatose 6-phosphate: step 1/2.</text>
</comment>
<feature type="binding site" evidence="10">
    <location>
        <position position="236"/>
    </location>
    <ligand>
        <name>K(+)</name>
        <dbReference type="ChEBI" id="CHEBI:29103"/>
    </ligand>
</feature>
<dbReference type="NCBIfam" id="TIGR02152">
    <property type="entry name" value="D_ribokin_bact"/>
    <property type="match status" value="1"/>
</dbReference>
<dbReference type="PIRSF" id="PIRSF000535">
    <property type="entry name" value="1PFK/6PFK/LacC"/>
    <property type="match status" value="1"/>
</dbReference>
<name>A0ABQ1E490_9CLOT</name>
<comment type="catalytic activity">
    <reaction evidence="11">
        <text>D-tagatofuranose 6-phosphate + ATP = D-tagatofuranose 1,6-bisphosphate + ADP + H(+)</text>
        <dbReference type="Rhea" id="RHEA:12420"/>
        <dbReference type="ChEBI" id="CHEBI:15378"/>
        <dbReference type="ChEBI" id="CHEBI:30616"/>
        <dbReference type="ChEBI" id="CHEBI:58694"/>
        <dbReference type="ChEBI" id="CHEBI:58695"/>
        <dbReference type="ChEBI" id="CHEBI:456216"/>
        <dbReference type="EC" id="2.7.1.144"/>
    </reaction>
</comment>
<dbReference type="Pfam" id="PF00294">
    <property type="entry name" value="PfkB"/>
    <property type="match status" value="1"/>
</dbReference>